<keyword evidence="5" id="KW-1185">Reference proteome</keyword>
<evidence type="ECO:0000256" key="1">
    <source>
        <dbReference type="SAM" id="MobiDB-lite"/>
    </source>
</evidence>
<evidence type="ECO:0000256" key="2">
    <source>
        <dbReference type="SAM" id="SignalP"/>
    </source>
</evidence>
<feature type="chain" id="PRO_5045340399" evidence="2">
    <location>
        <begin position="21"/>
        <end position="503"/>
    </location>
</feature>
<dbReference type="PANTHER" id="PTHR43649">
    <property type="entry name" value="ARABINOSE-BINDING PROTEIN-RELATED"/>
    <property type="match status" value="1"/>
</dbReference>
<dbReference type="SUPFAM" id="SSF53850">
    <property type="entry name" value="Periplasmic binding protein-like II"/>
    <property type="match status" value="1"/>
</dbReference>
<dbReference type="PROSITE" id="PS51257">
    <property type="entry name" value="PROKAR_LIPOPROTEIN"/>
    <property type="match status" value="1"/>
</dbReference>
<evidence type="ECO:0000313" key="5">
    <source>
        <dbReference type="Proteomes" id="UP001597541"/>
    </source>
</evidence>
<dbReference type="RefSeq" id="WP_377600467.1">
    <property type="nucleotide sequence ID" value="NZ_JBHUME010000005.1"/>
</dbReference>
<reference evidence="5" key="1">
    <citation type="journal article" date="2019" name="Int. J. Syst. Evol. Microbiol.">
        <title>The Global Catalogue of Microorganisms (GCM) 10K type strain sequencing project: providing services to taxonomists for standard genome sequencing and annotation.</title>
        <authorList>
            <consortium name="The Broad Institute Genomics Platform"/>
            <consortium name="The Broad Institute Genome Sequencing Center for Infectious Disease"/>
            <person name="Wu L."/>
            <person name="Ma J."/>
        </authorList>
    </citation>
    <scope>NUCLEOTIDE SEQUENCE [LARGE SCALE GENOMIC DNA]</scope>
    <source>
        <strain evidence="5">KCTC 3950</strain>
    </source>
</reference>
<dbReference type="InterPro" id="IPR050490">
    <property type="entry name" value="Bact_solute-bd_prot1"/>
</dbReference>
<comment type="caution">
    <text evidence="4">The sequence shown here is derived from an EMBL/GenBank/DDBJ whole genome shotgun (WGS) entry which is preliminary data.</text>
</comment>
<protein>
    <submittedName>
        <fullName evidence="4">ABC transporter substrate-binding protein</fullName>
    </submittedName>
</protein>
<organism evidence="4 5">
    <name type="scientific">Paenibacillus gansuensis</name>
    <dbReference type="NCBI Taxonomy" id="306542"/>
    <lineage>
        <taxon>Bacteria</taxon>
        <taxon>Bacillati</taxon>
        <taxon>Bacillota</taxon>
        <taxon>Bacilli</taxon>
        <taxon>Bacillales</taxon>
        <taxon>Paenibacillaceae</taxon>
        <taxon>Paenibacillus</taxon>
    </lineage>
</organism>
<proteinExistence type="predicted"/>
<feature type="signal peptide" evidence="2">
    <location>
        <begin position="1"/>
        <end position="20"/>
    </location>
</feature>
<gene>
    <name evidence="4" type="ORF">ACFSUF_04220</name>
</gene>
<dbReference type="EMBL" id="JBHUME010000005">
    <property type="protein sequence ID" value="MFD2611624.1"/>
    <property type="molecule type" value="Genomic_DNA"/>
</dbReference>
<dbReference type="PANTHER" id="PTHR43649:SF17">
    <property type="entry name" value="ABC TRANSPORTER SOLUTE BINDING PROTEIN-SUGAR TRANSPORT"/>
    <property type="match status" value="1"/>
</dbReference>
<sequence>MKKWITKTSLLLLSAVFVLSACSSKSNNTASPSPAATSGESTSPAAETLSPANLTWYITGGSAQPDQQVVTDEINKYLEDKLPNTTLEFKFVDFGSYDQKLNPVIAANETFDMMFITRDWLQKYEPNVKKGALLDITDLLEKHAPNLRHKIMPESFWEDMKAVDGKIYAVPNYQIAAKANGFVVQKRFADKYNLDPSKINKLEDMEPFFEAVKKGEQDITPFINKDGFIWFDAFEPSTWIYKNDKTYKQNVIEFTPEYKKLTELARSWYTKGYINEDAATIKSLDPIQAKGNWAAMWNNTLKPGGEVEIKAKSGGNDVIYVPLDKEPVFTGVSSAMTAISKTSKHPERALMFLDLLNTDPKLFNLVAHGIEGKHYTKVKDNYVQPVENSAYNPATDWVFGNQFIGYLTGDMAPDVWEKTKKLNESAVDPITRGFVFNSDPVKAEVAALNAIMDEYNRGMLTGTLDPAKYLPIFTDKLKAAGREKILAEEQKQLDEFFMKKGLK</sequence>
<dbReference type="Pfam" id="PF12010">
    <property type="entry name" value="DUF3502"/>
    <property type="match status" value="1"/>
</dbReference>
<feature type="region of interest" description="Disordered" evidence="1">
    <location>
        <begin position="25"/>
        <end position="46"/>
    </location>
</feature>
<dbReference type="Gene3D" id="3.40.190.10">
    <property type="entry name" value="Periplasmic binding protein-like II"/>
    <property type="match status" value="2"/>
</dbReference>
<keyword evidence="2" id="KW-0732">Signal</keyword>
<name>A0ABW5P9A4_9BACL</name>
<accession>A0ABW5P9A4</accession>
<dbReference type="Proteomes" id="UP001597541">
    <property type="component" value="Unassembled WGS sequence"/>
</dbReference>
<dbReference type="InterPro" id="IPR022627">
    <property type="entry name" value="DUF3502"/>
</dbReference>
<evidence type="ECO:0000313" key="4">
    <source>
        <dbReference type="EMBL" id="MFD2611624.1"/>
    </source>
</evidence>
<feature type="domain" description="DUF3502" evidence="3">
    <location>
        <begin position="432"/>
        <end position="496"/>
    </location>
</feature>
<evidence type="ECO:0000259" key="3">
    <source>
        <dbReference type="Pfam" id="PF12010"/>
    </source>
</evidence>